<name>W7D9R8_9LIST</name>
<dbReference type="Pfam" id="PF00132">
    <property type="entry name" value="Hexapep"/>
    <property type="match status" value="1"/>
</dbReference>
<protein>
    <recommendedName>
        <fullName evidence="5">Acetyltransferase</fullName>
        <ecNumber evidence="5">2.3.1.-</ecNumber>
    </recommendedName>
</protein>
<dbReference type="SUPFAM" id="SSF51161">
    <property type="entry name" value="Trimeric LpxA-like enzymes"/>
    <property type="match status" value="1"/>
</dbReference>
<keyword evidence="8" id="KW-1185">Reference proteome</keyword>
<comment type="caution">
    <text evidence="7">The sequence shown here is derived from an EMBL/GenBank/DDBJ whole genome shotgun (WGS) entry which is preliminary data.</text>
</comment>
<evidence type="ECO:0000256" key="2">
    <source>
        <dbReference type="ARBA" id="ARBA00022679"/>
    </source>
</evidence>
<dbReference type="SMART" id="SM01266">
    <property type="entry name" value="Mac"/>
    <property type="match status" value="1"/>
</dbReference>
<dbReference type="Pfam" id="PF12464">
    <property type="entry name" value="Mac"/>
    <property type="match status" value="1"/>
</dbReference>
<dbReference type="InterPro" id="IPR011004">
    <property type="entry name" value="Trimer_LpxA-like_sf"/>
</dbReference>
<reference evidence="7 8" key="1">
    <citation type="submission" date="2012-12" db="EMBL/GenBank/DDBJ databases">
        <title>Novel taxa of Listeriaceae from agricultural environments in the United States.</title>
        <authorList>
            <person name="den Bakker H.C."/>
            <person name="Allred A."/>
            <person name="Warchocki S."/>
            <person name="Wright E.M."/>
            <person name="Burrell A."/>
            <person name="Nightingale K.K."/>
            <person name="Kephart D."/>
            <person name="Wiedmann M."/>
        </authorList>
    </citation>
    <scope>NUCLEOTIDE SEQUENCE [LARGE SCALE GENOMIC DNA]</scope>
    <source>
        <strain evidence="7 8">FSL F6-1037</strain>
    </source>
</reference>
<evidence type="ECO:0000259" key="6">
    <source>
        <dbReference type="SMART" id="SM01266"/>
    </source>
</evidence>
<comment type="similarity">
    <text evidence="1 5">Belongs to the transferase hexapeptide repeat family.</text>
</comment>
<gene>
    <name evidence="7" type="ORF">BCAMP_01340</name>
</gene>
<evidence type="ECO:0000256" key="4">
    <source>
        <dbReference type="ARBA" id="ARBA00023315"/>
    </source>
</evidence>
<dbReference type="FunFam" id="2.160.10.10:FF:000008">
    <property type="entry name" value="Maltose O-acetyltransferase"/>
    <property type="match status" value="1"/>
</dbReference>
<dbReference type="AlphaFoldDB" id="W7D9R8"/>
<dbReference type="Gene3D" id="2.160.10.10">
    <property type="entry name" value="Hexapeptide repeat proteins"/>
    <property type="match status" value="1"/>
</dbReference>
<keyword evidence="4 5" id="KW-0012">Acyltransferase</keyword>
<keyword evidence="2 5" id="KW-0808">Transferase</keyword>
<organism evidence="7 8">
    <name type="scientific">Brochothrix campestris FSL F6-1037</name>
    <dbReference type="NCBI Taxonomy" id="1265861"/>
    <lineage>
        <taxon>Bacteria</taxon>
        <taxon>Bacillati</taxon>
        <taxon>Bacillota</taxon>
        <taxon>Bacilli</taxon>
        <taxon>Bacillales</taxon>
        <taxon>Listeriaceae</taxon>
        <taxon>Brochothrix</taxon>
    </lineage>
</organism>
<dbReference type="EC" id="2.3.1.-" evidence="5"/>
<keyword evidence="3" id="KW-0677">Repeat</keyword>
<dbReference type="OrthoDB" id="9812571at2"/>
<dbReference type="PANTHER" id="PTHR43017:SF1">
    <property type="entry name" value="ACETYLTRANSFERASE YJL218W-RELATED"/>
    <property type="match status" value="1"/>
</dbReference>
<dbReference type="InterPro" id="IPR024688">
    <property type="entry name" value="Mac_dom"/>
</dbReference>
<dbReference type="InterPro" id="IPR039369">
    <property type="entry name" value="LacA-like"/>
</dbReference>
<accession>W7D9R8</accession>
<evidence type="ECO:0000256" key="5">
    <source>
        <dbReference type="RuleBase" id="RU367021"/>
    </source>
</evidence>
<dbReference type="GO" id="GO:0008870">
    <property type="term" value="F:galactoside O-acetyltransferase activity"/>
    <property type="evidence" value="ECO:0007669"/>
    <property type="project" value="TreeGrafter"/>
</dbReference>
<evidence type="ECO:0000313" key="7">
    <source>
        <dbReference type="EMBL" id="EUJ42003.1"/>
    </source>
</evidence>
<evidence type="ECO:0000256" key="3">
    <source>
        <dbReference type="ARBA" id="ARBA00022737"/>
    </source>
</evidence>
<feature type="domain" description="Maltose/galactoside acetyltransferase" evidence="6">
    <location>
        <begin position="5"/>
        <end position="59"/>
    </location>
</feature>
<evidence type="ECO:0000256" key="1">
    <source>
        <dbReference type="ARBA" id="ARBA00007274"/>
    </source>
</evidence>
<dbReference type="RefSeq" id="WP_035313024.1">
    <property type="nucleotide sequence ID" value="NZ_AODH01000004.1"/>
</dbReference>
<dbReference type="InterPro" id="IPR001451">
    <property type="entry name" value="Hexapep"/>
</dbReference>
<sequence length="206" mass="22708">MTTEKEKMIAAQLYRSNDAVLKAEMKRGRQLTRLFNTSTEEQLDYRTTLLKQLFAKTGEQLYIEPNLRCDYGTNITVGESFYANYDCVLLDVAPITIGDNVMFGPRVSLLTASHPLDATVRNSGLEYGEAITIGDNVWLGGSVTVNPGVTIGVNTIIGSGSVVTKTMPANVIAAGNPCRVIRELTTADKQLWEEKQAAYWADYEND</sequence>
<evidence type="ECO:0000313" key="8">
    <source>
        <dbReference type="Proteomes" id="UP000019243"/>
    </source>
</evidence>
<proteinExistence type="inferred from homology"/>
<dbReference type="EMBL" id="AODH01000004">
    <property type="protein sequence ID" value="EUJ42003.1"/>
    <property type="molecule type" value="Genomic_DNA"/>
</dbReference>
<dbReference type="PANTHER" id="PTHR43017">
    <property type="entry name" value="GALACTOSIDE O-ACETYLTRANSFERASE"/>
    <property type="match status" value="1"/>
</dbReference>
<dbReference type="STRING" id="1265861.BCAMP_01340"/>
<dbReference type="Proteomes" id="UP000019243">
    <property type="component" value="Unassembled WGS sequence"/>
</dbReference>
<dbReference type="CDD" id="cd03357">
    <property type="entry name" value="LbH_MAT_GAT"/>
    <property type="match status" value="1"/>
</dbReference>